<dbReference type="Proteomes" id="UP000179047">
    <property type="component" value="Unassembled WGS sequence"/>
</dbReference>
<feature type="region of interest" description="Disordered" evidence="1">
    <location>
        <begin position="182"/>
        <end position="205"/>
    </location>
</feature>
<proteinExistence type="predicted"/>
<dbReference type="EMBL" id="MGKP01000002">
    <property type="protein sequence ID" value="OGN29826.1"/>
    <property type="molecule type" value="Genomic_DNA"/>
</dbReference>
<protein>
    <submittedName>
        <fullName evidence="2">Uncharacterized protein</fullName>
    </submittedName>
</protein>
<dbReference type="STRING" id="1802701.A3A33_00865"/>
<organism evidence="2 3">
    <name type="scientific">Candidatus Yanofskybacteria bacterium RIFCSPLOWO2_01_FULL_49_25</name>
    <dbReference type="NCBI Taxonomy" id="1802701"/>
    <lineage>
        <taxon>Bacteria</taxon>
        <taxon>Candidatus Yanofskyibacteriota</taxon>
    </lineage>
</organism>
<evidence type="ECO:0000256" key="1">
    <source>
        <dbReference type="SAM" id="MobiDB-lite"/>
    </source>
</evidence>
<dbReference type="AlphaFoldDB" id="A0A1F8GYW6"/>
<reference evidence="2 3" key="1">
    <citation type="journal article" date="2016" name="Nat. Commun.">
        <title>Thousands of microbial genomes shed light on interconnected biogeochemical processes in an aquifer system.</title>
        <authorList>
            <person name="Anantharaman K."/>
            <person name="Brown C.T."/>
            <person name="Hug L.A."/>
            <person name="Sharon I."/>
            <person name="Castelle C.J."/>
            <person name="Probst A.J."/>
            <person name="Thomas B.C."/>
            <person name="Singh A."/>
            <person name="Wilkins M.J."/>
            <person name="Karaoz U."/>
            <person name="Brodie E.L."/>
            <person name="Williams K.H."/>
            <person name="Hubbard S.S."/>
            <person name="Banfield J.F."/>
        </authorList>
    </citation>
    <scope>NUCLEOTIDE SEQUENCE [LARGE SCALE GENOMIC DNA]</scope>
</reference>
<gene>
    <name evidence="2" type="ORF">A3A33_00865</name>
</gene>
<evidence type="ECO:0000313" key="2">
    <source>
        <dbReference type="EMBL" id="OGN29826.1"/>
    </source>
</evidence>
<accession>A0A1F8GYW6</accession>
<comment type="caution">
    <text evidence="2">The sequence shown here is derived from an EMBL/GenBank/DDBJ whole genome shotgun (WGS) entry which is preliminary data.</text>
</comment>
<evidence type="ECO:0000313" key="3">
    <source>
        <dbReference type="Proteomes" id="UP000179047"/>
    </source>
</evidence>
<name>A0A1F8GYW6_9BACT</name>
<sequence length="432" mass="46114">MNPFFSFLLGTIERKVVTAVVLVVGIATFVVPQVGNLRISINEDFAAAPPVCAGRLQNIFKAGVGSACNKTPGCAWSNGQCVSSLGGGEDVSGSPVSATPQCTGGTSTVAISWPSKGETNYWVDIANNSKFSNNSNKQVFNGTTTTGPNGFSNSLTLNPGTKYYVQVYYPSTRERIPTSFTAQRCGGGGGGTPTPVPTSTANPLGIRSITSCSDTDGSDGRNIAVNGIVTFTLDNGKTLTIDESKNIRPAKAYRPPVTQQQEDLNYWNDNGWPMLSQERSTGVYLSQRGSAQTTACVDGFKGPGRTGYPIDTPYQWEFTCNTRTASQLKSTYSAFGQVVNNALDGLSNQDPNSDYCYPDRNDCKNITQKLVTRMTDQTDSLRRGLLSVHTDALNRAGLTLDQAISLGIDKYIEFIPGQKGESCSTDGTHVGN</sequence>